<dbReference type="EMBL" id="REGN01007331">
    <property type="protein sequence ID" value="RNA06614.1"/>
    <property type="molecule type" value="Genomic_DNA"/>
</dbReference>
<reference evidence="1 2" key="1">
    <citation type="journal article" date="2018" name="Sci. Rep.">
        <title>Genomic signatures of local adaptation to the degree of environmental predictability in rotifers.</title>
        <authorList>
            <person name="Franch-Gras L."/>
            <person name="Hahn C."/>
            <person name="Garcia-Roger E.M."/>
            <person name="Carmona M.J."/>
            <person name="Serra M."/>
            <person name="Gomez A."/>
        </authorList>
    </citation>
    <scope>NUCLEOTIDE SEQUENCE [LARGE SCALE GENOMIC DNA]</scope>
    <source>
        <strain evidence="1">HYR1</strain>
    </source>
</reference>
<sequence>MTREEKKISKSKNLKKFSFKKNFFSSLKNFDENTLSKKNMSKISITRKKVSFWVSDKSSIYEVHYSF</sequence>
<protein>
    <submittedName>
        <fullName evidence="1">Uncharacterized protein</fullName>
    </submittedName>
</protein>
<accession>A0A3M7Q607</accession>
<proteinExistence type="predicted"/>
<evidence type="ECO:0000313" key="1">
    <source>
        <dbReference type="EMBL" id="RNA06614.1"/>
    </source>
</evidence>
<comment type="caution">
    <text evidence="1">The sequence shown here is derived from an EMBL/GenBank/DDBJ whole genome shotgun (WGS) entry which is preliminary data.</text>
</comment>
<dbReference type="Proteomes" id="UP000276133">
    <property type="component" value="Unassembled WGS sequence"/>
</dbReference>
<keyword evidence="2" id="KW-1185">Reference proteome</keyword>
<dbReference type="AlphaFoldDB" id="A0A3M7Q607"/>
<organism evidence="1 2">
    <name type="scientific">Brachionus plicatilis</name>
    <name type="common">Marine rotifer</name>
    <name type="synonym">Brachionus muelleri</name>
    <dbReference type="NCBI Taxonomy" id="10195"/>
    <lineage>
        <taxon>Eukaryota</taxon>
        <taxon>Metazoa</taxon>
        <taxon>Spiralia</taxon>
        <taxon>Gnathifera</taxon>
        <taxon>Rotifera</taxon>
        <taxon>Eurotatoria</taxon>
        <taxon>Monogononta</taxon>
        <taxon>Pseudotrocha</taxon>
        <taxon>Ploima</taxon>
        <taxon>Brachionidae</taxon>
        <taxon>Brachionus</taxon>
    </lineage>
</organism>
<name>A0A3M7Q607_BRAPC</name>
<evidence type="ECO:0000313" key="2">
    <source>
        <dbReference type="Proteomes" id="UP000276133"/>
    </source>
</evidence>
<gene>
    <name evidence="1" type="ORF">BpHYR1_026340</name>
</gene>